<dbReference type="RefSeq" id="WP_053093798.1">
    <property type="nucleotide sequence ID" value="NZ_CP010777.1"/>
</dbReference>
<dbReference type="AlphaFoldDB" id="A0A0H4VQG3"/>
<dbReference type="PATRIC" id="fig|1379910.4.peg.2589"/>
<evidence type="ECO:0000313" key="5">
    <source>
        <dbReference type="EMBL" id="AKQ46177.1"/>
    </source>
</evidence>
<dbReference type="Pfam" id="PF16347">
    <property type="entry name" value="SGSH_C"/>
    <property type="match status" value="1"/>
</dbReference>
<dbReference type="KEGG" id="ruf:TH63_11940"/>
<organism evidence="5 6">
    <name type="scientific">Rufibacter radiotolerans</name>
    <dbReference type="NCBI Taxonomy" id="1379910"/>
    <lineage>
        <taxon>Bacteria</taxon>
        <taxon>Pseudomonadati</taxon>
        <taxon>Bacteroidota</taxon>
        <taxon>Cytophagia</taxon>
        <taxon>Cytophagales</taxon>
        <taxon>Hymenobacteraceae</taxon>
        <taxon>Rufibacter</taxon>
    </lineage>
</organism>
<feature type="domain" description="N-sulphoglucosamine sulphohydrolase C-terminal" evidence="4">
    <location>
        <begin position="361"/>
        <end position="513"/>
    </location>
</feature>
<dbReference type="InterPro" id="IPR032506">
    <property type="entry name" value="SGSH_C"/>
</dbReference>
<dbReference type="PANTHER" id="PTHR43108:SF6">
    <property type="entry name" value="N-SULPHOGLUCOSAMINE SULPHOHYDROLASE"/>
    <property type="match status" value="1"/>
</dbReference>
<dbReference type="EMBL" id="CP010777">
    <property type="protein sequence ID" value="AKQ46177.1"/>
    <property type="molecule type" value="Genomic_DNA"/>
</dbReference>
<evidence type="ECO:0000313" key="6">
    <source>
        <dbReference type="Proteomes" id="UP000036458"/>
    </source>
</evidence>
<reference evidence="5 6" key="1">
    <citation type="submission" date="2015-01" db="EMBL/GenBank/DDBJ databases">
        <title>Rufibacter sp./DG31D/ whole genome sequencing.</title>
        <authorList>
            <person name="Kim M.K."/>
            <person name="Srinivasan S."/>
            <person name="Lee J.-J."/>
        </authorList>
    </citation>
    <scope>NUCLEOTIDE SEQUENCE [LARGE SCALE GENOMIC DNA]</scope>
    <source>
        <strain evidence="5 6">DG31D</strain>
    </source>
</reference>
<evidence type="ECO:0000256" key="2">
    <source>
        <dbReference type="ARBA" id="ARBA00022801"/>
    </source>
</evidence>
<dbReference type="InterPro" id="IPR024607">
    <property type="entry name" value="Sulfatase_CS"/>
</dbReference>
<dbReference type="InterPro" id="IPR017850">
    <property type="entry name" value="Alkaline_phosphatase_core_sf"/>
</dbReference>
<dbReference type="GO" id="GO:0016787">
    <property type="term" value="F:hydrolase activity"/>
    <property type="evidence" value="ECO:0007669"/>
    <property type="project" value="UniProtKB-KW"/>
</dbReference>
<dbReference type="PROSITE" id="PS00149">
    <property type="entry name" value="SULFATASE_2"/>
    <property type="match status" value="1"/>
</dbReference>
<keyword evidence="3" id="KW-0732">Signal</keyword>
<dbReference type="CDD" id="cd16031">
    <property type="entry name" value="G6S_like"/>
    <property type="match status" value="1"/>
</dbReference>
<feature type="chain" id="PRO_5005211067" evidence="3">
    <location>
        <begin position="23"/>
        <end position="524"/>
    </location>
</feature>
<dbReference type="PANTHER" id="PTHR43108">
    <property type="entry name" value="N-ACETYLGLUCOSAMINE-6-SULFATASE FAMILY MEMBER"/>
    <property type="match status" value="1"/>
</dbReference>
<name>A0A0H4VQG3_9BACT</name>
<proteinExistence type="inferred from homology"/>
<comment type="similarity">
    <text evidence="1">Belongs to the sulfatase family.</text>
</comment>
<evidence type="ECO:0000256" key="1">
    <source>
        <dbReference type="ARBA" id="ARBA00008779"/>
    </source>
</evidence>
<protein>
    <submittedName>
        <fullName evidence="5">Sulfatase</fullName>
    </submittedName>
</protein>
<sequence length="524" mass="60128">MLKTVPRLFMVLLLLTAFTAVGQKKATPAPKAKKQPNILVIFSDDHALRAISAYGNSLVQTPNIDRLAKSGMLFRNAMVTNSICGPSRAVLLSGKYSHLNGVATNQAGVAFDGSQTTFPKLLQQAGYQTAIVGKWHLVSNPTGFHYWKVLPGQGQYYNPDFVSAAGRERKEGYVTDLITDEALGWLDQKRDKSKPFLLMYQQKSPHRNWHPATRHLNLYDDVTFPEPATLFDNYANRASGARNQEMEIDRHMELFDDNKLFQPKDSAVAPGPRYGLYGRMLPSQWVPFYKAYEDENAKFLANPPTGKDLVRWKYQRYIKDYMRSVASLDEGIGKVLDYLKENGLEENTLVVYSSDQGFYLGEHGWFDKRWMYEESLHTPLIVRWPGVVKPGTQNKDIVLNLDLAQTFLQAAGVAEPAEMQGHSLLPLLKGQTPKDWRQAMYYHYSEYPRPHRVPEHFGIRNQQHKLIYYYYLKEWEFFDLKRDPQELKSEYTNPAYAATIKEMKQQLSKLQAQYKDPIASKIAF</sequence>
<gene>
    <name evidence="5" type="ORF">TH63_11940</name>
</gene>
<evidence type="ECO:0000259" key="4">
    <source>
        <dbReference type="Pfam" id="PF16347"/>
    </source>
</evidence>
<dbReference type="Gene3D" id="3.40.720.10">
    <property type="entry name" value="Alkaline Phosphatase, subunit A"/>
    <property type="match status" value="1"/>
</dbReference>
<keyword evidence="2" id="KW-0378">Hydrolase</keyword>
<keyword evidence="6" id="KW-1185">Reference proteome</keyword>
<evidence type="ECO:0000256" key="3">
    <source>
        <dbReference type="SAM" id="SignalP"/>
    </source>
</evidence>
<accession>A0A0H4VQG3</accession>
<dbReference type="Proteomes" id="UP000036458">
    <property type="component" value="Chromosome"/>
</dbReference>
<feature type="signal peptide" evidence="3">
    <location>
        <begin position="1"/>
        <end position="22"/>
    </location>
</feature>
<dbReference type="STRING" id="1379910.TH63_11940"/>
<dbReference type="SUPFAM" id="SSF53649">
    <property type="entry name" value="Alkaline phosphatase-like"/>
    <property type="match status" value="1"/>
</dbReference>